<protein>
    <submittedName>
        <fullName evidence="1">Uncharacterized protein</fullName>
    </submittedName>
</protein>
<gene>
    <name evidence="1" type="ORF">DMENIID0002_13910</name>
</gene>
<organism evidence="1">
    <name type="scientific">Candidatus Tisiphia endosymbiont of Sergentomyia squamirostris</name>
    <dbReference type="NCBI Taxonomy" id="3113639"/>
    <lineage>
        <taxon>Bacteria</taxon>
        <taxon>Pseudomonadati</taxon>
        <taxon>Pseudomonadota</taxon>
        <taxon>Alphaproteobacteria</taxon>
        <taxon>Rickettsiales</taxon>
        <taxon>Rickettsiaceae</taxon>
        <taxon>Rickettsieae</taxon>
        <taxon>Candidatus Tisiphia</taxon>
    </lineage>
</organism>
<dbReference type="EMBL" id="AP029170">
    <property type="protein sequence ID" value="BFD46745.1"/>
    <property type="molecule type" value="Genomic_DNA"/>
</dbReference>
<name>A0AAT9GA63_9RICK</name>
<sequence>MGYRTLLEARNPLSAFSATFSSSTFDNVLWSVPFGDELLLGTSDGIYLVKEGDRAKGEFVKIHKEIELPISPLKPVVIAKTIFFVEGNGCKINSLYYSQEKGGFQISDITAYAEHIFAGGIRQIVGCNSPFSMVVAVLKNGSFASFIYSHDLKIMGWSQHWLGGNGQVLGVTPIYAESADMLYLHVRRSDDTGVSSKEYLEVLQTRYFSAKHFVTDKAVYADCHVNIQQPGENAAYRTIIQALKDDSAYEFRGDITKLEHIVQAQAETILRLKLDNVGNSFKYKNRLVAHYDEYKAEIENFLQKYYQNYLPKIMNILAVSFAYHRIFSRIYAELDNLFLNNPESFVTIEQLLYDGERLGGDIIEVVELLNEIDVPDILRDGGLMEYLPNSAFSFRPTICLQIKKLNTELIRFIAGTVQDIMATAKQNIDLQFEISREIQEMRLAVSHINKKILEYYAEQDSDKKSGLLVNLKNFFAKTGVDFYQELLNIAHPELTKYIFGEQTKQLIDQQIIGFNQHTSKQQINDKLSAITNQLIDKLQQIHNDNKIYELTNSKRREEIVDCLRNIILDKPLSKDVREYILSDSFSQTIDGVVDEVKNRIAPIMGRDRNSSLSSSRASLYSEKDYTNPLASRIFEQMQELKERLSYLQRNIIEYCQLIMPSFHPALLKDILEDEKSIKLEKYLLLSKRYFPVFKKLFPDIGGYELSIIARNCLPSFQQINIATILPIFQKIVVSIIGDEELHDLRIIDNELIKLKHPVRHLSVGFPYSSILQTFPLIFPDEVEHAPKKDAELGLKVFNSKGGYIEERLDNGQIDRQHINSRYVDSDALIRLVNDKKYLTSTATKEVCDLFATPYQSGWVNFVMHGEIKTDIDVTFKVDKPYPVSILKIYAKAKILPNYKGN</sequence>
<dbReference type="AlphaFoldDB" id="A0AAT9GA63"/>
<accession>A0AAT9GA63</accession>
<evidence type="ECO:0000313" key="1">
    <source>
        <dbReference type="EMBL" id="BFD46745.1"/>
    </source>
</evidence>
<proteinExistence type="predicted"/>
<reference evidence="1" key="1">
    <citation type="submission" date="2024-01" db="EMBL/GenBank/DDBJ databases">
        <title>Sequencing the genomes of a sandfly, Sergentomyia squamirostris, and its two endosymbionts.</title>
        <authorList>
            <person name="Itokawa K."/>
            <person name="Sanjoba C."/>
        </authorList>
    </citation>
    <scope>NUCLEOTIDE SEQUENCE</scope>
    <source>
        <strain evidence="1">RiSSQ</strain>
    </source>
</reference>